<accession>A0ABN9LHV3</accession>
<protein>
    <recommendedName>
        <fullName evidence="3">Fibronectin type-III domain-containing protein</fullName>
    </recommendedName>
</protein>
<sequence length="167" mass="18140">MATIQGQIGTDPESAFVLNSYWTSYMDFYIPVPCSSMYNVTVTARNPSGSSDPSSPMVGYTAPCRPQVKPMELMDGKLLISWEETPYADEYRVVTTEDSNIICTTPGLSCQVPLTSSAFQVIAVNPSGESPPGNISGNESKTFFHPTGADRRQYFSCDDCIAVHTVA</sequence>
<evidence type="ECO:0008006" key="3">
    <source>
        <dbReference type="Google" id="ProtNLM"/>
    </source>
</evidence>
<proteinExistence type="predicted"/>
<comment type="caution">
    <text evidence="1">The sequence shown here is derived from an EMBL/GenBank/DDBJ whole genome shotgun (WGS) entry which is preliminary data.</text>
</comment>
<dbReference type="Proteomes" id="UP001176940">
    <property type="component" value="Unassembled WGS sequence"/>
</dbReference>
<dbReference type="SUPFAM" id="SSF49265">
    <property type="entry name" value="Fibronectin type III"/>
    <property type="match status" value="1"/>
</dbReference>
<evidence type="ECO:0000313" key="1">
    <source>
        <dbReference type="EMBL" id="CAJ0938547.1"/>
    </source>
</evidence>
<gene>
    <name evidence="1" type="ORF">RIMI_LOCUS7603355</name>
</gene>
<name>A0ABN9LHV3_9NEOB</name>
<dbReference type="PANTHER" id="PTHR47135">
    <property type="entry name" value="FIBRONECTIN TYPE III DOMAIN-CONTAINING PROTEIN 7"/>
    <property type="match status" value="1"/>
</dbReference>
<dbReference type="InterPro" id="IPR036116">
    <property type="entry name" value="FN3_sf"/>
</dbReference>
<dbReference type="PANTHER" id="PTHR47135:SF3">
    <property type="entry name" value="FIBRONECTIN TYPE-III DOMAIN-CONTAINING PROTEIN"/>
    <property type="match status" value="1"/>
</dbReference>
<keyword evidence="2" id="KW-1185">Reference proteome</keyword>
<organism evidence="1 2">
    <name type="scientific">Ranitomeya imitator</name>
    <name type="common">mimic poison frog</name>
    <dbReference type="NCBI Taxonomy" id="111125"/>
    <lineage>
        <taxon>Eukaryota</taxon>
        <taxon>Metazoa</taxon>
        <taxon>Chordata</taxon>
        <taxon>Craniata</taxon>
        <taxon>Vertebrata</taxon>
        <taxon>Euteleostomi</taxon>
        <taxon>Amphibia</taxon>
        <taxon>Batrachia</taxon>
        <taxon>Anura</taxon>
        <taxon>Neobatrachia</taxon>
        <taxon>Hyloidea</taxon>
        <taxon>Dendrobatidae</taxon>
        <taxon>Dendrobatinae</taxon>
        <taxon>Ranitomeya</taxon>
    </lineage>
</organism>
<dbReference type="EMBL" id="CAUEEQ010014515">
    <property type="protein sequence ID" value="CAJ0938547.1"/>
    <property type="molecule type" value="Genomic_DNA"/>
</dbReference>
<evidence type="ECO:0000313" key="2">
    <source>
        <dbReference type="Proteomes" id="UP001176940"/>
    </source>
</evidence>
<reference evidence="1" key="1">
    <citation type="submission" date="2023-07" db="EMBL/GenBank/DDBJ databases">
        <authorList>
            <person name="Stuckert A."/>
        </authorList>
    </citation>
    <scope>NUCLEOTIDE SEQUENCE</scope>
</reference>